<dbReference type="InterPro" id="IPR003594">
    <property type="entry name" value="HATPase_dom"/>
</dbReference>
<feature type="domain" description="PAS" evidence="14">
    <location>
        <begin position="257"/>
        <end position="329"/>
    </location>
</feature>
<feature type="domain" description="Histidine kinase" evidence="13">
    <location>
        <begin position="404"/>
        <end position="627"/>
    </location>
</feature>
<evidence type="ECO:0000256" key="9">
    <source>
        <dbReference type="ARBA" id="ARBA00023012"/>
    </source>
</evidence>
<evidence type="ECO:0000256" key="8">
    <source>
        <dbReference type="ARBA" id="ARBA00022840"/>
    </source>
</evidence>
<evidence type="ECO:0000256" key="11">
    <source>
        <dbReference type="ARBA" id="ARBA00023306"/>
    </source>
</evidence>
<dbReference type="KEGG" id="fax:FUAX_20810"/>
<dbReference type="InterPro" id="IPR004358">
    <property type="entry name" value="Sig_transdc_His_kin-like_C"/>
</dbReference>
<dbReference type="PANTHER" id="PTHR43711:SF31">
    <property type="entry name" value="HISTIDINE KINASE"/>
    <property type="match status" value="1"/>
</dbReference>
<evidence type="ECO:0000256" key="2">
    <source>
        <dbReference type="ARBA" id="ARBA00004370"/>
    </source>
</evidence>
<name>A0AAU9D5B1_9BACT</name>
<keyword evidence="17" id="KW-1185">Reference proteome</keyword>
<dbReference type="SMART" id="SM00387">
    <property type="entry name" value="HATPase_c"/>
    <property type="match status" value="1"/>
</dbReference>
<evidence type="ECO:0000256" key="3">
    <source>
        <dbReference type="ARBA" id="ARBA00012438"/>
    </source>
</evidence>
<dbReference type="SMART" id="SM00091">
    <property type="entry name" value="PAS"/>
    <property type="match status" value="3"/>
</dbReference>
<dbReference type="InterPro" id="IPR005467">
    <property type="entry name" value="His_kinase_dom"/>
</dbReference>
<dbReference type="Proteomes" id="UP001348817">
    <property type="component" value="Chromosome"/>
</dbReference>
<dbReference type="InterPro" id="IPR000700">
    <property type="entry name" value="PAS-assoc_C"/>
</dbReference>
<evidence type="ECO:0000256" key="6">
    <source>
        <dbReference type="ARBA" id="ARBA00022741"/>
    </source>
</evidence>
<dbReference type="CDD" id="cd16922">
    <property type="entry name" value="HATPase_EvgS-ArcB-TorS-like"/>
    <property type="match status" value="1"/>
</dbReference>
<feature type="domain" description="PAC" evidence="15">
    <location>
        <begin position="333"/>
        <end position="386"/>
    </location>
</feature>
<dbReference type="Pfam" id="PF00512">
    <property type="entry name" value="HisKA"/>
    <property type="match status" value="1"/>
</dbReference>
<evidence type="ECO:0000256" key="7">
    <source>
        <dbReference type="ARBA" id="ARBA00022777"/>
    </source>
</evidence>
<dbReference type="InterPro" id="IPR035965">
    <property type="entry name" value="PAS-like_dom_sf"/>
</dbReference>
<dbReference type="SUPFAM" id="SSF55785">
    <property type="entry name" value="PYP-like sensor domain (PAS domain)"/>
    <property type="match status" value="3"/>
</dbReference>
<dbReference type="Pfam" id="PF08448">
    <property type="entry name" value="PAS_4"/>
    <property type="match status" value="2"/>
</dbReference>
<evidence type="ECO:0000256" key="1">
    <source>
        <dbReference type="ARBA" id="ARBA00000085"/>
    </source>
</evidence>
<keyword evidence="4" id="KW-0597">Phosphoprotein</keyword>
<proteinExistence type="predicted"/>
<evidence type="ECO:0000259" key="15">
    <source>
        <dbReference type="PROSITE" id="PS50113"/>
    </source>
</evidence>
<evidence type="ECO:0000259" key="13">
    <source>
        <dbReference type="PROSITE" id="PS50109"/>
    </source>
</evidence>
<dbReference type="SMART" id="SM00086">
    <property type="entry name" value="PAC"/>
    <property type="match status" value="1"/>
</dbReference>
<dbReference type="SUPFAM" id="SSF55874">
    <property type="entry name" value="ATPase domain of HSP90 chaperone/DNA topoisomerase II/histidine kinase"/>
    <property type="match status" value="1"/>
</dbReference>
<evidence type="ECO:0000256" key="5">
    <source>
        <dbReference type="ARBA" id="ARBA00022679"/>
    </source>
</evidence>
<protein>
    <recommendedName>
        <fullName evidence="3">histidine kinase</fullName>
        <ecNumber evidence="3">2.7.13.3</ecNumber>
    </recommendedName>
</protein>
<dbReference type="NCBIfam" id="TIGR00229">
    <property type="entry name" value="sensory_box"/>
    <property type="match status" value="2"/>
</dbReference>
<evidence type="ECO:0000256" key="10">
    <source>
        <dbReference type="ARBA" id="ARBA00023136"/>
    </source>
</evidence>
<dbReference type="InterPro" id="IPR013655">
    <property type="entry name" value="PAS_fold_3"/>
</dbReference>
<dbReference type="InterPro" id="IPR000014">
    <property type="entry name" value="PAS"/>
</dbReference>
<dbReference type="AlphaFoldDB" id="A0AAU9D5B1"/>
<evidence type="ECO:0000313" key="16">
    <source>
        <dbReference type="EMBL" id="BDD09649.1"/>
    </source>
</evidence>
<dbReference type="RefSeq" id="WP_338391246.1">
    <property type="nucleotide sequence ID" value="NZ_AP025314.1"/>
</dbReference>
<dbReference type="InterPro" id="IPR036097">
    <property type="entry name" value="HisK_dim/P_sf"/>
</dbReference>
<keyword evidence="7" id="KW-0418">Kinase</keyword>
<dbReference type="InterPro" id="IPR050736">
    <property type="entry name" value="Sensor_HK_Regulatory"/>
</dbReference>
<keyword evidence="10" id="KW-0472">Membrane</keyword>
<dbReference type="PRINTS" id="PR00344">
    <property type="entry name" value="BCTRLSENSOR"/>
</dbReference>
<dbReference type="EC" id="2.7.13.3" evidence="3"/>
<keyword evidence="11" id="KW-0131">Cell cycle</keyword>
<reference evidence="16 17" key="1">
    <citation type="submission" date="2021-12" db="EMBL/GenBank/DDBJ databases">
        <title>Genome sequencing of bacteria with rrn-lacking chromosome and rrn-plasmid.</title>
        <authorList>
            <person name="Anda M."/>
            <person name="Iwasaki W."/>
        </authorList>
    </citation>
    <scope>NUCLEOTIDE SEQUENCE [LARGE SCALE GENOMIC DNA]</scope>
    <source>
        <strain evidence="16 17">DSM 100852</strain>
    </source>
</reference>
<evidence type="ECO:0000256" key="12">
    <source>
        <dbReference type="SAM" id="Coils"/>
    </source>
</evidence>
<dbReference type="EMBL" id="AP025314">
    <property type="protein sequence ID" value="BDD09649.1"/>
    <property type="molecule type" value="Genomic_DNA"/>
</dbReference>
<keyword evidence="8" id="KW-0067">ATP-binding</keyword>
<keyword evidence="5" id="KW-0808">Transferase</keyword>
<keyword evidence="9" id="KW-0902">Two-component regulatory system</keyword>
<dbReference type="SUPFAM" id="SSF47384">
    <property type="entry name" value="Homodimeric domain of signal transducing histidine kinase"/>
    <property type="match status" value="1"/>
</dbReference>
<dbReference type="PROSITE" id="PS50112">
    <property type="entry name" value="PAS"/>
    <property type="match status" value="1"/>
</dbReference>
<comment type="subcellular location">
    <subcellularLocation>
        <location evidence="2">Membrane</location>
    </subcellularLocation>
</comment>
<dbReference type="GO" id="GO:0000155">
    <property type="term" value="F:phosphorelay sensor kinase activity"/>
    <property type="evidence" value="ECO:0007669"/>
    <property type="project" value="InterPro"/>
</dbReference>
<dbReference type="CDD" id="cd00082">
    <property type="entry name" value="HisKA"/>
    <property type="match status" value="1"/>
</dbReference>
<organism evidence="16 17">
    <name type="scientific">Fulvitalea axinellae</name>
    <dbReference type="NCBI Taxonomy" id="1182444"/>
    <lineage>
        <taxon>Bacteria</taxon>
        <taxon>Pseudomonadati</taxon>
        <taxon>Bacteroidota</taxon>
        <taxon>Cytophagia</taxon>
        <taxon>Cytophagales</taxon>
        <taxon>Persicobacteraceae</taxon>
        <taxon>Fulvitalea</taxon>
    </lineage>
</organism>
<accession>A0AAU9D5B1</accession>
<dbReference type="FunFam" id="3.30.565.10:FF:000010">
    <property type="entry name" value="Sensor histidine kinase RcsC"/>
    <property type="match status" value="1"/>
</dbReference>
<dbReference type="Pfam" id="PF02518">
    <property type="entry name" value="HATPase_c"/>
    <property type="match status" value="1"/>
</dbReference>
<dbReference type="PROSITE" id="PS50109">
    <property type="entry name" value="HIS_KIN"/>
    <property type="match status" value="1"/>
</dbReference>
<dbReference type="GO" id="GO:0016020">
    <property type="term" value="C:membrane"/>
    <property type="evidence" value="ECO:0007669"/>
    <property type="project" value="UniProtKB-SubCell"/>
</dbReference>
<dbReference type="InterPro" id="IPR001610">
    <property type="entry name" value="PAC"/>
</dbReference>
<dbReference type="InterPro" id="IPR036890">
    <property type="entry name" value="HATPase_C_sf"/>
</dbReference>
<dbReference type="Gene3D" id="1.10.287.130">
    <property type="match status" value="1"/>
</dbReference>
<dbReference type="GO" id="GO:0005524">
    <property type="term" value="F:ATP binding"/>
    <property type="evidence" value="ECO:0007669"/>
    <property type="project" value="UniProtKB-KW"/>
</dbReference>
<keyword evidence="12" id="KW-0175">Coiled coil</keyword>
<evidence type="ECO:0000256" key="4">
    <source>
        <dbReference type="ARBA" id="ARBA00022553"/>
    </source>
</evidence>
<feature type="coiled-coil region" evidence="12">
    <location>
        <begin position="377"/>
        <end position="404"/>
    </location>
</feature>
<evidence type="ECO:0000313" key="17">
    <source>
        <dbReference type="Proteomes" id="UP001348817"/>
    </source>
</evidence>
<dbReference type="InterPro" id="IPR003661">
    <property type="entry name" value="HisK_dim/P_dom"/>
</dbReference>
<dbReference type="SMART" id="SM00388">
    <property type="entry name" value="HisKA"/>
    <property type="match status" value="1"/>
</dbReference>
<evidence type="ECO:0000259" key="14">
    <source>
        <dbReference type="PROSITE" id="PS50112"/>
    </source>
</evidence>
<dbReference type="InterPro" id="IPR013656">
    <property type="entry name" value="PAS_4"/>
</dbReference>
<comment type="catalytic activity">
    <reaction evidence="1">
        <text>ATP + protein L-histidine = ADP + protein N-phospho-L-histidine.</text>
        <dbReference type="EC" id="2.7.13.3"/>
    </reaction>
</comment>
<dbReference type="Gene3D" id="3.30.450.20">
    <property type="entry name" value="PAS domain"/>
    <property type="match status" value="3"/>
</dbReference>
<dbReference type="PANTHER" id="PTHR43711">
    <property type="entry name" value="TWO-COMPONENT HISTIDINE KINASE"/>
    <property type="match status" value="1"/>
</dbReference>
<dbReference type="Pfam" id="PF08447">
    <property type="entry name" value="PAS_3"/>
    <property type="match status" value="1"/>
</dbReference>
<dbReference type="PROSITE" id="PS50113">
    <property type="entry name" value="PAC"/>
    <property type="match status" value="1"/>
</dbReference>
<gene>
    <name evidence="16" type="ORF">FUAX_20810</name>
</gene>
<dbReference type="CDD" id="cd00130">
    <property type="entry name" value="PAS"/>
    <property type="match status" value="1"/>
</dbReference>
<dbReference type="FunFam" id="1.10.287.130:FF:000038">
    <property type="entry name" value="Sensory transduction histidine kinase"/>
    <property type="match status" value="1"/>
</dbReference>
<keyword evidence="6" id="KW-0547">Nucleotide-binding</keyword>
<sequence length="752" mass="85496">MGNTKEINVESRRSVISRLHTLELIFLNFSEPLMLISKDMNILIANQAAKSAFGFTDQDMKNLGLTTLYETSLLDAKLQTHINRCLEGNISFCQTKTIENGQERCWEIRLDPVREENDTNACLLVCRDNTESEQMQERLKKYQLTISNTSEMIVLLDKNLCCTIVNDTFQEKARRKNSKIIGLPFQTVMKDFIDEVLITEALQECMLGRSMRFQHWVKFTSKRLSYIDFHFDPVYGITGSVDGVVVSAREITNIWKAEEKYKQVIDASEDGFWEYNIRKNKLFSSKKSYTMLEYMTSDFSGKKETLLKTVHSDDLDKFKKDYLTFIHSRKSNFKTEFRAITKNGNIKNILVRGKALNRTQSGFPQRMIGVQTDITAIKESERALKEAKEIAEKANKTKSEFLANMSHEIRTPLNSVIGYTELLESTPINAVQSDYLGSIRAAGKNLLHLINDILDLSKIEAGMMELKPEPCNIMDLVGEIRKIFALKCQDKGIKFKVSIPEDLPEMLFFDGIRMRQVLLNLIGNAIKFTSEGSVSLNISFARCINDPDKISLTLSVRDTGIGIPFTEQKGIFEAFRQQSGQSTRKYGGTGLGLSISKRLVEMMNGDIDLVSELGNGAEFKVTIPSVSVFGSKKEPDPDLSKKVVSQELPLIISEIKNSRIFSENDKAKIPELLKAYDIRCVKAWEIASETELSDDILHFARLVIELGNRYKLENLIKYGNLLIRYTETFDLDKMSLYLSAFSELAESSDDKD</sequence>
<dbReference type="Gene3D" id="3.30.565.10">
    <property type="entry name" value="Histidine kinase-like ATPase, C-terminal domain"/>
    <property type="match status" value="1"/>
</dbReference>